<proteinExistence type="predicted"/>
<dbReference type="AlphaFoldDB" id="A0A9D4M5V7"/>
<reference evidence="1" key="1">
    <citation type="journal article" date="2019" name="bioRxiv">
        <title>The Genome of the Zebra Mussel, Dreissena polymorpha: A Resource for Invasive Species Research.</title>
        <authorList>
            <person name="McCartney M.A."/>
            <person name="Auch B."/>
            <person name="Kono T."/>
            <person name="Mallez S."/>
            <person name="Zhang Y."/>
            <person name="Obille A."/>
            <person name="Becker A."/>
            <person name="Abrahante J.E."/>
            <person name="Garbe J."/>
            <person name="Badalamenti J.P."/>
            <person name="Herman A."/>
            <person name="Mangelson H."/>
            <person name="Liachko I."/>
            <person name="Sullivan S."/>
            <person name="Sone E.D."/>
            <person name="Koren S."/>
            <person name="Silverstein K.A.T."/>
            <person name="Beckman K.B."/>
            <person name="Gohl D.M."/>
        </authorList>
    </citation>
    <scope>NUCLEOTIDE SEQUENCE</scope>
    <source>
        <strain evidence="1">Duluth1</strain>
        <tissue evidence="1">Whole animal</tissue>
    </source>
</reference>
<protein>
    <submittedName>
        <fullName evidence="1">Uncharacterized protein</fullName>
    </submittedName>
</protein>
<comment type="caution">
    <text evidence="1">The sequence shown here is derived from an EMBL/GenBank/DDBJ whole genome shotgun (WGS) entry which is preliminary data.</text>
</comment>
<gene>
    <name evidence="1" type="ORF">DPMN_033015</name>
</gene>
<sequence>MEDLLLKFDVHTNENLKMFCQDHSQLCCSDCVLLYHRLLKDELQHLSESVQGLCDKSKEDIEFIASRKCVDKIHEFESYLHENPVKVPSQIIFQANINLLQYLNSLV</sequence>
<name>A0A9D4M5V7_DREPO</name>
<keyword evidence="2" id="KW-1185">Reference proteome</keyword>
<dbReference type="SUPFAM" id="SSF57845">
    <property type="entry name" value="B-box zinc-binding domain"/>
    <property type="match status" value="1"/>
</dbReference>
<accession>A0A9D4M5V7</accession>
<dbReference type="EMBL" id="JAIWYP010000002">
    <property type="protein sequence ID" value="KAH3869844.1"/>
    <property type="molecule type" value="Genomic_DNA"/>
</dbReference>
<organism evidence="1 2">
    <name type="scientific">Dreissena polymorpha</name>
    <name type="common">Zebra mussel</name>
    <name type="synonym">Mytilus polymorpha</name>
    <dbReference type="NCBI Taxonomy" id="45954"/>
    <lineage>
        <taxon>Eukaryota</taxon>
        <taxon>Metazoa</taxon>
        <taxon>Spiralia</taxon>
        <taxon>Lophotrochozoa</taxon>
        <taxon>Mollusca</taxon>
        <taxon>Bivalvia</taxon>
        <taxon>Autobranchia</taxon>
        <taxon>Heteroconchia</taxon>
        <taxon>Euheterodonta</taxon>
        <taxon>Imparidentia</taxon>
        <taxon>Neoheterodontei</taxon>
        <taxon>Myida</taxon>
        <taxon>Dreissenoidea</taxon>
        <taxon>Dreissenidae</taxon>
        <taxon>Dreissena</taxon>
    </lineage>
</organism>
<dbReference type="Proteomes" id="UP000828390">
    <property type="component" value="Unassembled WGS sequence"/>
</dbReference>
<evidence type="ECO:0000313" key="2">
    <source>
        <dbReference type="Proteomes" id="UP000828390"/>
    </source>
</evidence>
<reference evidence="1" key="2">
    <citation type="submission" date="2020-11" db="EMBL/GenBank/DDBJ databases">
        <authorList>
            <person name="McCartney M.A."/>
            <person name="Auch B."/>
            <person name="Kono T."/>
            <person name="Mallez S."/>
            <person name="Becker A."/>
            <person name="Gohl D.M."/>
            <person name="Silverstein K.A.T."/>
            <person name="Koren S."/>
            <person name="Bechman K.B."/>
            <person name="Herman A."/>
            <person name="Abrahante J.E."/>
            <person name="Garbe J."/>
        </authorList>
    </citation>
    <scope>NUCLEOTIDE SEQUENCE</scope>
    <source>
        <strain evidence="1">Duluth1</strain>
        <tissue evidence="1">Whole animal</tissue>
    </source>
</reference>
<evidence type="ECO:0000313" key="1">
    <source>
        <dbReference type="EMBL" id="KAH3869844.1"/>
    </source>
</evidence>